<reference evidence="7" key="1">
    <citation type="submission" date="2016-10" db="EMBL/GenBank/DDBJ databases">
        <authorList>
            <person name="Varghese N."/>
            <person name="Submissions S."/>
        </authorList>
    </citation>
    <scope>NUCLEOTIDE SEQUENCE [LARGE SCALE GENOMIC DNA]</scope>
    <source>
        <strain evidence="7">CGMCC 1.10784</strain>
    </source>
</reference>
<dbReference type="Proteomes" id="UP000198855">
    <property type="component" value="Unassembled WGS sequence"/>
</dbReference>
<dbReference type="PROSITE" id="PS50977">
    <property type="entry name" value="HTH_TETR_2"/>
    <property type="match status" value="1"/>
</dbReference>
<evidence type="ECO:0000313" key="6">
    <source>
        <dbReference type="EMBL" id="SFD83077.1"/>
    </source>
</evidence>
<name>A0A1I1VJA0_9BACL</name>
<keyword evidence="1" id="KW-0805">Transcription regulation</keyword>
<evidence type="ECO:0000256" key="4">
    <source>
        <dbReference type="PROSITE-ProRule" id="PRU00335"/>
    </source>
</evidence>
<keyword evidence="3" id="KW-0804">Transcription</keyword>
<organism evidence="6 7">
    <name type="scientific">Paenibacillus catalpae</name>
    <dbReference type="NCBI Taxonomy" id="1045775"/>
    <lineage>
        <taxon>Bacteria</taxon>
        <taxon>Bacillati</taxon>
        <taxon>Bacillota</taxon>
        <taxon>Bacilli</taxon>
        <taxon>Bacillales</taxon>
        <taxon>Paenibacillaceae</taxon>
        <taxon>Paenibacillus</taxon>
    </lineage>
</organism>
<keyword evidence="2 4" id="KW-0238">DNA-binding</keyword>
<dbReference type="GO" id="GO:0003700">
    <property type="term" value="F:DNA-binding transcription factor activity"/>
    <property type="evidence" value="ECO:0007669"/>
    <property type="project" value="TreeGrafter"/>
</dbReference>
<evidence type="ECO:0000256" key="3">
    <source>
        <dbReference type="ARBA" id="ARBA00023163"/>
    </source>
</evidence>
<dbReference type="Pfam" id="PF00440">
    <property type="entry name" value="TetR_N"/>
    <property type="match status" value="1"/>
</dbReference>
<dbReference type="InterPro" id="IPR050109">
    <property type="entry name" value="HTH-type_TetR-like_transc_reg"/>
</dbReference>
<protein>
    <submittedName>
        <fullName evidence="6">Transcriptional regulator, TetR family</fullName>
    </submittedName>
</protein>
<evidence type="ECO:0000256" key="1">
    <source>
        <dbReference type="ARBA" id="ARBA00023015"/>
    </source>
</evidence>
<evidence type="ECO:0000259" key="5">
    <source>
        <dbReference type="PROSITE" id="PS50977"/>
    </source>
</evidence>
<dbReference type="RefSeq" id="WP_175532770.1">
    <property type="nucleotide sequence ID" value="NZ_FOMT01000001.1"/>
</dbReference>
<keyword evidence="7" id="KW-1185">Reference proteome</keyword>
<sequence>MNREEKKLETKNRILEAAMCLFAEQGFEATTVAQITEAAGVAKGTFFNYFKTKEDVRGKLDKLVTIDELVNLKDKPGPYTPRFLALIKTLGDSMAENHSMLLLSIQGMLANHQNIEESKDGFCLIIDNLVPVFEKGQQTGEFTTTIPAQTMACIATQIYLGVMLNWVMGISKDGFGDQLLLSFQVFFEGILKK</sequence>
<feature type="domain" description="HTH tetR-type" evidence="5">
    <location>
        <begin position="8"/>
        <end position="68"/>
    </location>
</feature>
<dbReference type="AlphaFoldDB" id="A0A1I1VJA0"/>
<dbReference type="InterPro" id="IPR023772">
    <property type="entry name" value="DNA-bd_HTH_TetR-type_CS"/>
</dbReference>
<feature type="DNA-binding region" description="H-T-H motif" evidence="4">
    <location>
        <begin position="31"/>
        <end position="50"/>
    </location>
</feature>
<gene>
    <name evidence="6" type="ORF">SAMN05216378_1629</name>
</gene>
<dbReference type="InterPro" id="IPR009057">
    <property type="entry name" value="Homeodomain-like_sf"/>
</dbReference>
<proteinExistence type="predicted"/>
<dbReference type="SUPFAM" id="SSF46689">
    <property type="entry name" value="Homeodomain-like"/>
    <property type="match status" value="1"/>
</dbReference>
<evidence type="ECO:0000256" key="2">
    <source>
        <dbReference type="ARBA" id="ARBA00023125"/>
    </source>
</evidence>
<evidence type="ECO:0000313" key="7">
    <source>
        <dbReference type="Proteomes" id="UP000198855"/>
    </source>
</evidence>
<dbReference type="PRINTS" id="PR00455">
    <property type="entry name" value="HTHTETR"/>
</dbReference>
<dbReference type="InterPro" id="IPR036271">
    <property type="entry name" value="Tet_transcr_reg_TetR-rel_C_sf"/>
</dbReference>
<dbReference type="STRING" id="1045775.SAMN05216378_1629"/>
<dbReference type="SUPFAM" id="SSF48498">
    <property type="entry name" value="Tetracyclin repressor-like, C-terminal domain"/>
    <property type="match status" value="1"/>
</dbReference>
<dbReference type="GO" id="GO:0000976">
    <property type="term" value="F:transcription cis-regulatory region binding"/>
    <property type="evidence" value="ECO:0007669"/>
    <property type="project" value="TreeGrafter"/>
</dbReference>
<accession>A0A1I1VJA0</accession>
<dbReference type="Gene3D" id="1.10.357.10">
    <property type="entry name" value="Tetracycline Repressor, domain 2"/>
    <property type="match status" value="1"/>
</dbReference>
<dbReference type="PANTHER" id="PTHR30055:SF234">
    <property type="entry name" value="HTH-TYPE TRANSCRIPTIONAL REGULATOR BETI"/>
    <property type="match status" value="1"/>
</dbReference>
<dbReference type="PROSITE" id="PS01081">
    <property type="entry name" value="HTH_TETR_1"/>
    <property type="match status" value="1"/>
</dbReference>
<dbReference type="EMBL" id="FOMT01000001">
    <property type="protein sequence ID" value="SFD83077.1"/>
    <property type="molecule type" value="Genomic_DNA"/>
</dbReference>
<dbReference type="PANTHER" id="PTHR30055">
    <property type="entry name" value="HTH-TYPE TRANSCRIPTIONAL REGULATOR RUTR"/>
    <property type="match status" value="1"/>
</dbReference>
<dbReference type="InterPro" id="IPR001647">
    <property type="entry name" value="HTH_TetR"/>
</dbReference>